<reference evidence="3" key="3">
    <citation type="submission" date="2015-06" db="UniProtKB">
        <authorList>
            <consortium name="EnsemblMetazoa"/>
        </authorList>
    </citation>
    <scope>IDENTIFICATION</scope>
</reference>
<feature type="compositionally biased region" description="Basic and acidic residues" evidence="1">
    <location>
        <begin position="109"/>
        <end position="118"/>
    </location>
</feature>
<evidence type="ECO:0000313" key="4">
    <source>
        <dbReference type="Proteomes" id="UP000015101"/>
    </source>
</evidence>
<evidence type="ECO:0000256" key="1">
    <source>
        <dbReference type="SAM" id="MobiDB-lite"/>
    </source>
</evidence>
<proteinExistence type="predicted"/>
<evidence type="ECO:0000313" key="2">
    <source>
        <dbReference type="EMBL" id="ESO12997.1"/>
    </source>
</evidence>
<keyword evidence="4" id="KW-1185">Reference proteome</keyword>
<sequence length="234" mass="25743">MSQVAPSSSIAVKSQQTSQKFPSSAQKLQTYPTSSADNLNNQSKLKKKGGKKTEDRLKKAVGRVLIALTFKRKPTAVHAAEADDSKSGVLNKSFTKTQSIDQSGTGGYDDVRVSKPDDEDHGDEEDDIISEDEDLTQFNSWNKNANLSTRQAHYFQSREYSEGNETLEGGDAFVCESRKKQAATSRDGLVDGLVWWMCGRSICTCIKLVVASCGRRDQVLGKIQKMPVAIIPFK</sequence>
<dbReference type="EnsemblMetazoa" id="HelroT159591">
    <property type="protein sequence ID" value="HelroP159591"/>
    <property type="gene ID" value="HelroG159591"/>
</dbReference>
<accession>T1EP76</accession>
<organism evidence="3 4">
    <name type="scientific">Helobdella robusta</name>
    <name type="common">Californian leech</name>
    <dbReference type="NCBI Taxonomy" id="6412"/>
    <lineage>
        <taxon>Eukaryota</taxon>
        <taxon>Metazoa</taxon>
        <taxon>Spiralia</taxon>
        <taxon>Lophotrochozoa</taxon>
        <taxon>Annelida</taxon>
        <taxon>Clitellata</taxon>
        <taxon>Hirudinea</taxon>
        <taxon>Rhynchobdellida</taxon>
        <taxon>Glossiphoniidae</taxon>
        <taxon>Helobdella</taxon>
    </lineage>
</organism>
<name>T1EP76_HELRO</name>
<dbReference type="EMBL" id="AMQM01000278">
    <property type="status" value="NOT_ANNOTATED_CDS"/>
    <property type="molecule type" value="Genomic_DNA"/>
</dbReference>
<feature type="compositionally biased region" description="Polar residues" evidence="1">
    <location>
        <begin position="93"/>
        <end position="103"/>
    </location>
</feature>
<feature type="region of interest" description="Disordered" evidence="1">
    <location>
        <begin position="93"/>
        <end position="126"/>
    </location>
</feature>
<reference evidence="4" key="1">
    <citation type="submission" date="2012-12" db="EMBL/GenBank/DDBJ databases">
        <authorList>
            <person name="Hellsten U."/>
            <person name="Grimwood J."/>
            <person name="Chapman J.A."/>
            <person name="Shapiro H."/>
            <person name="Aerts A."/>
            <person name="Otillar R.P."/>
            <person name="Terry A.Y."/>
            <person name="Boore J.L."/>
            <person name="Simakov O."/>
            <person name="Marletaz F."/>
            <person name="Cho S.-J."/>
            <person name="Edsinger-Gonzales E."/>
            <person name="Havlak P."/>
            <person name="Kuo D.-H."/>
            <person name="Larsson T."/>
            <person name="Lv J."/>
            <person name="Arendt D."/>
            <person name="Savage R."/>
            <person name="Osoegawa K."/>
            <person name="de Jong P."/>
            <person name="Lindberg D.R."/>
            <person name="Seaver E.C."/>
            <person name="Weisblat D.A."/>
            <person name="Putnam N.H."/>
            <person name="Grigoriev I.V."/>
            <person name="Rokhsar D.S."/>
        </authorList>
    </citation>
    <scope>NUCLEOTIDE SEQUENCE</scope>
</reference>
<feature type="region of interest" description="Disordered" evidence="1">
    <location>
        <begin position="1"/>
        <end position="56"/>
    </location>
</feature>
<protein>
    <submittedName>
        <fullName evidence="2 3">Uncharacterized protein</fullName>
    </submittedName>
</protein>
<dbReference type="GeneID" id="20198376"/>
<reference evidence="2 4" key="2">
    <citation type="journal article" date="2013" name="Nature">
        <title>Insights into bilaterian evolution from three spiralian genomes.</title>
        <authorList>
            <person name="Simakov O."/>
            <person name="Marletaz F."/>
            <person name="Cho S.J."/>
            <person name="Edsinger-Gonzales E."/>
            <person name="Havlak P."/>
            <person name="Hellsten U."/>
            <person name="Kuo D.H."/>
            <person name="Larsson T."/>
            <person name="Lv J."/>
            <person name="Arendt D."/>
            <person name="Savage R."/>
            <person name="Osoegawa K."/>
            <person name="de Jong P."/>
            <person name="Grimwood J."/>
            <person name="Chapman J.A."/>
            <person name="Shapiro H."/>
            <person name="Aerts A."/>
            <person name="Otillar R.P."/>
            <person name="Terry A.Y."/>
            <person name="Boore J.L."/>
            <person name="Grigoriev I.V."/>
            <person name="Lindberg D.R."/>
            <person name="Seaver E.C."/>
            <person name="Weisblat D.A."/>
            <person name="Putnam N.H."/>
            <person name="Rokhsar D.S."/>
        </authorList>
    </citation>
    <scope>NUCLEOTIDE SEQUENCE</scope>
</reference>
<dbReference type="InParanoid" id="T1EP76"/>
<dbReference type="KEGG" id="hro:HELRODRAFT_159591"/>
<dbReference type="HOGENOM" id="CLU_1186132_0_0_1"/>
<evidence type="ECO:0000313" key="3">
    <source>
        <dbReference type="EnsemblMetazoa" id="HelroP159591"/>
    </source>
</evidence>
<dbReference type="EMBL" id="KB095811">
    <property type="protein sequence ID" value="ESO12997.1"/>
    <property type="molecule type" value="Genomic_DNA"/>
</dbReference>
<dbReference type="Proteomes" id="UP000015101">
    <property type="component" value="Unassembled WGS sequence"/>
</dbReference>
<dbReference type="RefSeq" id="XP_009009717.1">
    <property type="nucleotide sequence ID" value="XM_009011469.1"/>
</dbReference>
<dbReference type="AlphaFoldDB" id="T1EP76"/>
<dbReference type="CTD" id="20198376"/>
<feature type="compositionally biased region" description="Polar residues" evidence="1">
    <location>
        <begin position="1"/>
        <end position="43"/>
    </location>
</feature>
<gene>
    <name evidence="3" type="primary">20198376</name>
    <name evidence="2" type="ORF">HELRODRAFT_159591</name>
</gene>